<name>A0ABT7KG98_9HYPH</name>
<evidence type="ECO:0000256" key="1">
    <source>
        <dbReference type="SAM" id="Coils"/>
    </source>
</evidence>
<comment type="caution">
    <text evidence="4">The sequence shown here is derived from an EMBL/GenBank/DDBJ whole genome shotgun (WGS) entry which is preliminary data.</text>
</comment>
<keyword evidence="1" id="KW-0175">Coiled coil</keyword>
<evidence type="ECO:0000313" key="5">
    <source>
        <dbReference type="Proteomes" id="UP001172630"/>
    </source>
</evidence>
<dbReference type="RefSeq" id="WP_285880977.1">
    <property type="nucleotide sequence ID" value="NZ_JARFYN010000023.1"/>
</dbReference>
<reference evidence="4" key="1">
    <citation type="submission" date="2023-06" db="EMBL/GenBank/DDBJ databases">
        <title>Phylogenetic Diversity of Rhizobium strains.</title>
        <authorList>
            <person name="Moura F.T."/>
            <person name="Helene L.C.F."/>
            <person name="Hungria M."/>
        </authorList>
    </citation>
    <scope>NUCLEOTIDE SEQUENCE</scope>
    <source>
        <strain evidence="4">CCGE524</strain>
    </source>
</reference>
<dbReference type="InterPro" id="IPR052344">
    <property type="entry name" value="Transposase-related"/>
</dbReference>
<dbReference type="PANTHER" id="PTHR33678">
    <property type="entry name" value="BLL1576 PROTEIN"/>
    <property type="match status" value="1"/>
</dbReference>
<sequence length="556" mass="62534">MTKRLPSPEHADTLSLNALRGLVTGLLERSQQAEARLEKLEAETVHLREENAALRLENTRLKVENQLLRDEIARLKNLPPRPPFRSSGMDKATDAALGNKPTSKKKPRGPKLDVKRVSRQEILRIDAPAGSRFKGYRSFYVRDLVLKAELVHYRRECWVTPDGKTVLAALPAGIMGGYGANLRRLCLMLHAHGQVTSARMTTLLNDIGLDISKRQMVRLLTKELDGFVAEDAAVLHAGLVSSSYVTVDDTGARHSHNPYYATHIAGPNFTVFRTTKSKSRLNFLSLLRGNYQDYVLNDAAFDYLKERRADAAITAGLRALEPQHFCNQVPFMTHLAEKGIDIFDRQEIGTHAEAGLWGSIRHHGLMGNTVIVSDDAGQFRVGNHALCWVHAERLLQKLMPGTAKEERSLTMARDLVWRFYKALKAYKQNPSPRAIPAFRRRFDRIFSLRTGYEALDKLLERLHRRKTELLKVLDHPEIPLHTNASENDLRSFVTKRKISGGTMSRDGRVARDVMLGLMKICQKLGLSFYHYLGDRLGIGNVGQPVPPLSAIILARA</sequence>
<evidence type="ECO:0000259" key="3">
    <source>
        <dbReference type="Pfam" id="PF03050"/>
    </source>
</evidence>
<dbReference type="Pfam" id="PF03050">
    <property type="entry name" value="DDE_Tnp_IS66"/>
    <property type="match status" value="1"/>
</dbReference>
<feature type="domain" description="Transposase IS66 central" evidence="3">
    <location>
        <begin position="383"/>
        <end position="507"/>
    </location>
</feature>
<organism evidence="4 5">
    <name type="scientific">Rhizobium calliandrae</name>
    <dbReference type="NCBI Taxonomy" id="1312182"/>
    <lineage>
        <taxon>Bacteria</taxon>
        <taxon>Pseudomonadati</taxon>
        <taxon>Pseudomonadota</taxon>
        <taxon>Alphaproteobacteria</taxon>
        <taxon>Hyphomicrobiales</taxon>
        <taxon>Rhizobiaceae</taxon>
        <taxon>Rhizobium/Agrobacterium group</taxon>
        <taxon>Rhizobium</taxon>
    </lineage>
</organism>
<gene>
    <name evidence="4" type="ORF">PY650_18695</name>
</gene>
<dbReference type="EMBL" id="JARFYN010000023">
    <property type="protein sequence ID" value="MDL2407652.1"/>
    <property type="molecule type" value="Genomic_DNA"/>
</dbReference>
<evidence type="ECO:0000256" key="2">
    <source>
        <dbReference type="SAM" id="MobiDB-lite"/>
    </source>
</evidence>
<dbReference type="Proteomes" id="UP001172630">
    <property type="component" value="Unassembled WGS sequence"/>
</dbReference>
<feature type="region of interest" description="Disordered" evidence="2">
    <location>
        <begin position="78"/>
        <end position="113"/>
    </location>
</feature>
<feature type="coiled-coil region" evidence="1">
    <location>
        <begin position="23"/>
        <end position="78"/>
    </location>
</feature>
<accession>A0ABT7KG98</accession>
<protein>
    <submittedName>
        <fullName evidence="4">Transposase</fullName>
    </submittedName>
</protein>
<dbReference type="InterPro" id="IPR004291">
    <property type="entry name" value="Transposase_IS66_central"/>
</dbReference>
<keyword evidence="5" id="KW-1185">Reference proteome</keyword>
<evidence type="ECO:0000313" key="4">
    <source>
        <dbReference type="EMBL" id="MDL2407652.1"/>
    </source>
</evidence>
<proteinExistence type="predicted"/>